<reference evidence="7" key="1">
    <citation type="submission" date="2020-05" db="UniProtKB">
        <authorList>
            <consortium name="EnsemblMetazoa"/>
        </authorList>
    </citation>
    <scope>IDENTIFICATION</scope>
    <source>
        <strain evidence="7">USDA</strain>
    </source>
</reference>
<evidence type="ECO:0000256" key="3">
    <source>
        <dbReference type="ARBA" id="ARBA00022525"/>
    </source>
</evidence>
<keyword evidence="3" id="KW-0964">Secreted</keyword>
<protein>
    <recommendedName>
        <fullName evidence="9">Bee-milk protein</fullName>
    </recommendedName>
</protein>
<proteinExistence type="inferred from homology"/>
<accession>A0A1I8PZ42</accession>
<evidence type="ECO:0000256" key="2">
    <source>
        <dbReference type="ARBA" id="ARBA00009127"/>
    </source>
</evidence>
<dbReference type="Pfam" id="PF03022">
    <property type="entry name" value="MRJP"/>
    <property type="match status" value="1"/>
</dbReference>
<dbReference type="PANTHER" id="PTHR10009">
    <property type="entry name" value="PROTEIN YELLOW-RELATED"/>
    <property type="match status" value="1"/>
</dbReference>
<organism evidence="7 8">
    <name type="scientific">Stomoxys calcitrans</name>
    <name type="common">Stable fly</name>
    <name type="synonym">Conops calcitrans</name>
    <dbReference type="NCBI Taxonomy" id="35570"/>
    <lineage>
        <taxon>Eukaryota</taxon>
        <taxon>Metazoa</taxon>
        <taxon>Ecdysozoa</taxon>
        <taxon>Arthropoda</taxon>
        <taxon>Hexapoda</taxon>
        <taxon>Insecta</taxon>
        <taxon>Pterygota</taxon>
        <taxon>Neoptera</taxon>
        <taxon>Endopterygota</taxon>
        <taxon>Diptera</taxon>
        <taxon>Brachycera</taxon>
        <taxon>Muscomorpha</taxon>
        <taxon>Muscoidea</taxon>
        <taxon>Muscidae</taxon>
        <taxon>Stomoxys</taxon>
    </lineage>
</organism>
<gene>
    <name evidence="7" type="primary">106083812</name>
</gene>
<evidence type="ECO:0000256" key="1">
    <source>
        <dbReference type="ARBA" id="ARBA00004613"/>
    </source>
</evidence>
<evidence type="ECO:0008006" key="9">
    <source>
        <dbReference type="Google" id="ProtNLM"/>
    </source>
</evidence>
<evidence type="ECO:0000256" key="4">
    <source>
        <dbReference type="ARBA" id="ARBA00022729"/>
    </source>
</evidence>
<dbReference type="AlphaFoldDB" id="A0A1I8PZ42"/>
<dbReference type="InterPro" id="IPR017996">
    <property type="entry name" value="MRJP/yellow-related"/>
</dbReference>
<evidence type="ECO:0000313" key="7">
    <source>
        <dbReference type="EnsemblMetazoa" id="SCAU012416-PB"/>
    </source>
</evidence>
<evidence type="ECO:0000313" key="8">
    <source>
        <dbReference type="Proteomes" id="UP000095300"/>
    </source>
</evidence>
<evidence type="ECO:0000256" key="6">
    <source>
        <dbReference type="SAM" id="SignalP"/>
    </source>
</evidence>
<dbReference type="OrthoDB" id="8184345at2759"/>
<dbReference type="Gene3D" id="2.120.10.30">
    <property type="entry name" value="TolB, C-terminal domain"/>
    <property type="match status" value="1"/>
</dbReference>
<keyword evidence="4 6" id="KW-0732">Signal</keyword>
<dbReference type="Proteomes" id="UP000095300">
    <property type="component" value="Unassembled WGS sequence"/>
</dbReference>
<evidence type="ECO:0000256" key="5">
    <source>
        <dbReference type="ARBA" id="ARBA00023180"/>
    </source>
</evidence>
<dbReference type="PANTHER" id="PTHR10009:SF7">
    <property type="entry name" value="GH10609P-RELATED"/>
    <property type="match status" value="1"/>
</dbReference>
<comment type="subcellular location">
    <subcellularLocation>
        <location evidence="1">Secreted</location>
    </subcellularLocation>
</comment>
<dbReference type="VEuPathDB" id="VectorBase:SCAU012416"/>
<feature type="chain" id="PRO_5009327469" description="Bee-milk protein" evidence="6">
    <location>
        <begin position="21"/>
        <end position="429"/>
    </location>
</feature>
<dbReference type="STRING" id="35570.A0A1I8PZ42"/>
<dbReference type="EnsemblMetazoa" id="SCAU012416-RB">
    <property type="protein sequence ID" value="SCAU012416-PB"/>
    <property type="gene ID" value="SCAU012416"/>
</dbReference>
<keyword evidence="5" id="KW-0325">Glycoprotein</keyword>
<feature type="signal peptide" evidence="6">
    <location>
        <begin position="1"/>
        <end position="20"/>
    </location>
</feature>
<dbReference type="GO" id="GO:0005576">
    <property type="term" value="C:extracellular region"/>
    <property type="evidence" value="ECO:0007669"/>
    <property type="project" value="UniProtKB-SubCell"/>
</dbReference>
<keyword evidence="8" id="KW-1185">Reference proteome</keyword>
<dbReference type="InterPro" id="IPR011042">
    <property type="entry name" value="6-blade_b-propeller_TolB-like"/>
</dbReference>
<comment type="similarity">
    <text evidence="2">Belongs to the major royal jelly protein family.</text>
</comment>
<dbReference type="KEGG" id="scac:106083812"/>
<dbReference type="FunFam" id="2.120.10.30:FF:000045">
    <property type="entry name" value="Blast:Protein yellow"/>
    <property type="match status" value="1"/>
</dbReference>
<name>A0A1I8PZ42_STOCA</name>
<sequence>MTIIFRAILTLLWCGIVCKGYTPMLSAGMMNGNPQVPYTWKMLDFSFPSDADMKAAVESGNYVENNGLPIDVQPHYQKNKQRRIFVTIPRFQTGIPYTLATLSDEMGPNGPWLKPYPSYRAHNVNGDDCDQITSVFRVAITECNQMWVMDSGSVGVETRCPPQLLLFDLNTDQLLHRYRLNTTVYTPSASLFVTPIVVVKDPPPRGSCRRSMVYVADVNFHGLVVYDFMSNSSWRAEHTFMYPDPDYGTHTVARESFTLMDGIIGMTTNKRHLFFHSMASISEYAVPLQVLDNSTHFVNGASGAPETYIDLGKRSSECVATATDSRDNVYCVTFNPIELISWNVNTRYNNKSFKRIPINQQLIEFVSGMKVVTNNQGKEELWMISNRFQRVAAGTQNTSELNFRILIYTLGNVRSGSNDDLTNRLVFTH</sequence>